<evidence type="ECO:0000259" key="2">
    <source>
        <dbReference type="Pfam" id="PF07885"/>
    </source>
</evidence>
<keyword evidence="1" id="KW-0812">Transmembrane</keyword>
<dbReference type="SUPFAM" id="SSF81324">
    <property type="entry name" value="Voltage-gated potassium channels"/>
    <property type="match status" value="1"/>
</dbReference>
<dbReference type="EMBL" id="CP078078">
    <property type="protein sequence ID" value="UPL18780.1"/>
    <property type="molecule type" value="Genomic_DNA"/>
</dbReference>
<dbReference type="GO" id="GO:0034220">
    <property type="term" value="P:monoatomic ion transmembrane transport"/>
    <property type="evidence" value="ECO:0007669"/>
    <property type="project" value="UniProtKB-KW"/>
</dbReference>
<feature type="transmembrane region" description="Helical" evidence="1">
    <location>
        <begin position="21"/>
        <end position="38"/>
    </location>
</feature>
<keyword evidence="1" id="KW-1133">Transmembrane helix</keyword>
<keyword evidence="3" id="KW-0407">Ion channel</keyword>
<protein>
    <submittedName>
        <fullName evidence="3">Two pore domain potassium channel family protein</fullName>
    </submittedName>
</protein>
<dbReference type="InterPro" id="IPR013099">
    <property type="entry name" value="K_chnl_dom"/>
</dbReference>
<evidence type="ECO:0000256" key="1">
    <source>
        <dbReference type="SAM" id="Phobius"/>
    </source>
</evidence>
<feature type="transmembrane region" description="Helical" evidence="1">
    <location>
        <begin position="102"/>
        <end position="121"/>
    </location>
</feature>
<dbReference type="RefSeq" id="WP_261811512.1">
    <property type="nucleotide sequence ID" value="NZ_CP078078.1"/>
</dbReference>
<evidence type="ECO:0000313" key="4">
    <source>
        <dbReference type="Proteomes" id="UP000830631"/>
    </source>
</evidence>
<keyword evidence="3" id="KW-0406">Ion transport</keyword>
<name>A0ABY4J191_9MICO</name>
<evidence type="ECO:0000313" key="3">
    <source>
        <dbReference type="EMBL" id="UPL18780.1"/>
    </source>
</evidence>
<feature type="transmembrane region" description="Helical" evidence="1">
    <location>
        <begin position="133"/>
        <end position="155"/>
    </location>
</feature>
<gene>
    <name evidence="3" type="ORF">KV397_13935</name>
</gene>
<dbReference type="Gene3D" id="1.10.287.70">
    <property type="match status" value="1"/>
</dbReference>
<dbReference type="Proteomes" id="UP000830631">
    <property type="component" value="Chromosome"/>
</dbReference>
<sequence length="238" mass="24710">MTGMREFQTGATPTSGTVFDGVSGYVIIFALLVVSYALCAAQRATDPSPWAFLVILVTVAVVFRVTGTPPVIQHVAWVILSAAGLATIITALSSAGGHVLDIVFSAATMVALLVAPVAIIGHQVKRRRLNLEALLAAITAYVFVGLFFTFAFNLLSLVSPASIFDGTDDDSLANQLFFSFTTLTTTGYGNLVPSTATSQAVAVAEAITGQLFLITAVARIMRGAGARAGVPAPSEESP</sequence>
<feature type="transmembrane region" description="Helical" evidence="1">
    <location>
        <begin position="74"/>
        <end position="96"/>
    </location>
</feature>
<keyword evidence="3" id="KW-0813">Transport</keyword>
<reference evidence="3 4" key="1">
    <citation type="submission" date="2021-06" db="EMBL/GenBank/DDBJ databases">
        <title>Genome-based taxonomic framework of Microbacterium strains isolated from marine environment, the description of four new species and reclassification of four preexisting species.</title>
        <authorList>
            <person name="Lee S.D."/>
            <person name="Kim S.-M."/>
            <person name="Byeon Y.-S."/>
            <person name="Yang H.L."/>
            <person name="Kim I.S."/>
        </authorList>
    </citation>
    <scope>NUCLEOTIDE SEQUENCE [LARGE SCALE GENOMIC DNA]</scope>
    <source>
        <strain evidence="3 4">KSW4-10</strain>
    </source>
</reference>
<feature type="domain" description="Potassium channel" evidence="2">
    <location>
        <begin position="154"/>
        <end position="221"/>
    </location>
</feature>
<keyword evidence="4" id="KW-1185">Reference proteome</keyword>
<organism evidence="3 4">
    <name type="scientific">Microbacterium aurugineum</name>
    <dbReference type="NCBI Taxonomy" id="2851642"/>
    <lineage>
        <taxon>Bacteria</taxon>
        <taxon>Bacillati</taxon>
        <taxon>Actinomycetota</taxon>
        <taxon>Actinomycetes</taxon>
        <taxon>Micrococcales</taxon>
        <taxon>Microbacteriaceae</taxon>
        <taxon>Microbacterium</taxon>
    </lineage>
</organism>
<dbReference type="Pfam" id="PF07885">
    <property type="entry name" value="Ion_trans_2"/>
    <property type="match status" value="1"/>
</dbReference>
<accession>A0ABY4J191</accession>
<keyword evidence="1" id="KW-0472">Membrane</keyword>
<feature type="transmembrane region" description="Helical" evidence="1">
    <location>
        <begin position="50"/>
        <end position="67"/>
    </location>
</feature>
<proteinExistence type="predicted"/>